<evidence type="ECO:0000256" key="1">
    <source>
        <dbReference type="SAM" id="Coils"/>
    </source>
</evidence>
<dbReference type="EMBL" id="AGNL01034351">
    <property type="protein sequence ID" value="EJK55301.1"/>
    <property type="molecule type" value="Genomic_DNA"/>
</dbReference>
<sequence>MDQPGQLPRQQPGNRYGLSQSEMCEIEERQATAAITSQCQAMETGMREMREVLHKVQSDHNDGLADSARIDERIKTLHDGLFELQQSLASLASAEQLDAARRSLASKHEELVRHVDGVSLELQAVSDQSLRSNLAKTKSWFDELGGLIRQRQAKVERQVASCAKECDVTGFRHGIECAVADLESRAAFLDDTARAQGRALVLLRQRSALVVLHRQCGAWKQRSLRVGFASWQRYAQRQKDYEGRKVAQMRLLRRVLTGMMCRRKRSGFETWTLHRNWHRRMEGRKLKAARLMSGTLEACRRDRLAAALRKWRRAAILRDTAGVDETMAAITSSPPALCSVVASLGDDTLGATLALAVEIQRVKSADLAAIRGDFESEHTRLAGELHTSIDRAIEGVRDETARFRAGIEGRVDSCSEELPRVQARLDELCGQSEATRAELERVEASHLERLEESSAGQSLHDGRLNDMEERMTASDARVSSLTTCQAEAEQSIGSLRRLVEANEARHEEERERFQRALDHFGDELLKTKITLGHTQVRCEALEGKLLRAEAELAYFQEACHAEHLSLWRATHHPGVRKPPLDRIVQVGHAYESLARERNYVTCINVEATLRVGIRNKMVSSDDMVLEQQETVDVPSEVVAFAHDYAGWISYQADHESLQRLIAGMTQEEQVYAEDDMLERRAGLCEELKSDVGAALEKLIAEERGVVSTRGLGLRWEARAIFLARLVDAVEAALTKHDQILLPAATSLGRVRPLSANVTVCVACDRPMRRKGGPGPINEEAEGGSNIVTARTPYKGKASALPRPSGRLEICPSTRSLPATIDTANRQDNGEQAPSIKATNLSQSLKENNKRSNMPSKELIIK</sequence>
<dbReference type="Proteomes" id="UP000266841">
    <property type="component" value="Unassembled WGS sequence"/>
</dbReference>
<name>K0S2S6_THAOC</name>
<organism evidence="3 4">
    <name type="scientific">Thalassiosira oceanica</name>
    <name type="common">Marine diatom</name>
    <dbReference type="NCBI Taxonomy" id="159749"/>
    <lineage>
        <taxon>Eukaryota</taxon>
        <taxon>Sar</taxon>
        <taxon>Stramenopiles</taxon>
        <taxon>Ochrophyta</taxon>
        <taxon>Bacillariophyta</taxon>
        <taxon>Coscinodiscophyceae</taxon>
        <taxon>Thalassiosirophycidae</taxon>
        <taxon>Thalassiosirales</taxon>
        <taxon>Thalassiosiraceae</taxon>
        <taxon>Thalassiosira</taxon>
    </lineage>
</organism>
<feature type="compositionally biased region" description="Polar residues" evidence="2">
    <location>
        <begin position="819"/>
        <end position="854"/>
    </location>
</feature>
<feature type="coiled-coil region" evidence="1">
    <location>
        <begin position="496"/>
        <end position="558"/>
    </location>
</feature>
<keyword evidence="4" id="KW-1185">Reference proteome</keyword>
<protein>
    <submittedName>
        <fullName evidence="3">Uncharacterized protein</fullName>
    </submittedName>
</protein>
<gene>
    <name evidence="3" type="ORF">THAOC_24980</name>
</gene>
<evidence type="ECO:0000313" key="4">
    <source>
        <dbReference type="Proteomes" id="UP000266841"/>
    </source>
</evidence>
<evidence type="ECO:0000313" key="3">
    <source>
        <dbReference type="EMBL" id="EJK55301.1"/>
    </source>
</evidence>
<reference evidence="3 4" key="1">
    <citation type="journal article" date="2012" name="Genome Biol.">
        <title>Genome and low-iron response of an oceanic diatom adapted to chronic iron limitation.</title>
        <authorList>
            <person name="Lommer M."/>
            <person name="Specht M."/>
            <person name="Roy A.S."/>
            <person name="Kraemer L."/>
            <person name="Andreson R."/>
            <person name="Gutowska M.A."/>
            <person name="Wolf J."/>
            <person name="Bergner S.V."/>
            <person name="Schilhabel M.B."/>
            <person name="Klostermeier U.C."/>
            <person name="Beiko R.G."/>
            <person name="Rosenstiel P."/>
            <person name="Hippler M."/>
            <person name="Laroche J."/>
        </authorList>
    </citation>
    <scope>NUCLEOTIDE SEQUENCE [LARGE SCALE GENOMIC DNA]</scope>
    <source>
        <strain evidence="3 4">CCMP1005</strain>
    </source>
</reference>
<feature type="region of interest" description="Disordered" evidence="2">
    <location>
        <begin position="819"/>
        <end position="861"/>
    </location>
</feature>
<accession>K0S2S6</accession>
<dbReference type="OrthoDB" id="193726at2759"/>
<proteinExistence type="predicted"/>
<comment type="caution">
    <text evidence="3">The sequence shown here is derived from an EMBL/GenBank/DDBJ whole genome shotgun (WGS) entry which is preliminary data.</text>
</comment>
<keyword evidence="1" id="KW-0175">Coiled coil</keyword>
<evidence type="ECO:0000256" key="2">
    <source>
        <dbReference type="SAM" id="MobiDB-lite"/>
    </source>
</evidence>
<dbReference type="AlphaFoldDB" id="K0S2S6"/>